<keyword evidence="10" id="KW-1185">Reference proteome</keyword>
<evidence type="ECO:0000256" key="3">
    <source>
        <dbReference type="ARBA" id="ARBA00022801"/>
    </source>
</evidence>
<dbReference type="SUPFAM" id="SSF53474">
    <property type="entry name" value="alpha/beta-Hydrolases"/>
    <property type="match status" value="1"/>
</dbReference>
<dbReference type="FunFam" id="3.40.50.1820:FF:000005">
    <property type="entry name" value="Prolyl endopeptidase"/>
    <property type="match status" value="1"/>
</dbReference>
<reference evidence="9 10" key="1">
    <citation type="submission" date="2016-10" db="EMBL/GenBank/DDBJ databases">
        <authorList>
            <person name="de Groot N.N."/>
        </authorList>
    </citation>
    <scope>NUCLEOTIDE SEQUENCE [LARGE SCALE GENOMIC DNA]</scope>
    <source>
        <strain evidence="10">E92,LMG 26720,CCM 7988</strain>
    </source>
</reference>
<comment type="function">
    <text evidence="5">Cleaves peptide bonds on the C-terminal side of prolyl residues within peptides that are up to approximately 30 amino acids long. Has an absolute requirement for an X-Pro bond in the trans configuration immediately preceding the Pro-Y scissible bond.</text>
</comment>
<evidence type="ECO:0000256" key="5">
    <source>
        <dbReference type="ARBA" id="ARBA00060121"/>
    </source>
</evidence>
<sequence>MKKNKTNYFKQILTLGTVLTITQACQEMKKSLPMNPEVIKAPVAAIKPHPMTIHGDTRVDNYYWLKDRENPEVIKYLNEENAYTDTVMAPTKAFQESLFNEMKGRVKEKDESVPTKDGGYYYYSRFIEGGEYPLYCRKKGSLEAAEEIMLDGNALAKGNSYFNIGGYEVSDNDEILAYGVDTLSRRNYTLKFKNLKTGEILKDEIKNTEGGSYAWANDNKTIFYMVRDQQTLLASKVYRHELGSSTKSDVLVYEEKDPQFYMGLGRTKSKKYIISISDHNGVSSEYRLLDASDPKGKFSVFLPREHGHQYYIEHFGNKFFVRTNKDKAENFKLMEVEEGKTSDKANWKEVIPHRADVYLDGMEVFRNHLVLQERKEGLMHLRVINENTKKEYYIDFGEPAYDASVAYNPDFETNVLRFSYTSLTTPSSVFDYNMDSKDKKLMKEQAVLGGFDKNDYVTERLYATARDGVKVPISIVYKKGFKKDGSQPLLQYAYGSYGYSTDPYFSGARLSLLNRGFAFAIAHIRGGQEMGRAWYENGKMLKKKNTFYDFIDCSEYLIKEQYTSKDKLFANGGSAGGLLMGAIINMRPDLYKGVVAGVPFVDVVTTMLDETIPLTTGEWEEWGNPKEKIYYDYMKSYSPYDNVEKKEYPNLLVTTGLHDSQVQYWEPAKWVARLRALKTDKNVLLLHCDMESGHGGASGRFKRFHDVAREYAFILNLMGINQ</sequence>
<evidence type="ECO:0000259" key="8">
    <source>
        <dbReference type="Pfam" id="PF02897"/>
    </source>
</evidence>
<dbReference type="OrthoDB" id="9801421at2"/>
<dbReference type="AlphaFoldDB" id="A0A1I5UJA5"/>
<name>A0A1I5UJA5_9BACT</name>
<dbReference type="Pfam" id="PF02897">
    <property type="entry name" value="Peptidase_S9_N"/>
    <property type="match status" value="1"/>
</dbReference>
<feature type="domain" description="Peptidase S9A N-terminal" evidence="8">
    <location>
        <begin position="43"/>
        <end position="445"/>
    </location>
</feature>
<organism evidence="9 10">
    <name type="scientific">Pseudarcicella hirudinis</name>
    <dbReference type="NCBI Taxonomy" id="1079859"/>
    <lineage>
        <taxon>Bacteria</taxon>
        <taxon>Pseudomonadati</taxon>
        <taxon>Bacteroidota</taxon>
        <taxon>Cytophagia</taxon>
        <taxon>Cytophagales</taxon>
        <taxon>Flectobacillaceae</taxon>
        <taxon>Pseudarcicella</taxon>
    </lineage>
</organism>
<dbReference type="PANTHER" id="PTHR11757">
    <property type="entry name" value="PROTEASE FAMILY S9A OLIGOPEPTIDASE"/>
    <property type="match status" value="1"/>
</dbReference>
<dbReference type="InterPro" id="IPR051543">
    <property type="entry name" value="Serine_Peptidase_S9A"/>
</dbReference>
<dbReference type="Proteomes" id="UP000199306">
    <property type="component" value="Unassembled WGS sequence"/>
</dbReference>
<keyword evidence="2" id="KW-0645">Protease</keyword>
<evidence type="ECO:0000256" key="1">
    <source>
        <dbReference type="ARBA" id="ARBA00005228"/>
    </source>
</evidence>
<dbReference type="Gene3D" id="2.130.10.120">
    <property type="entry name" value="Prolyl oligopeptidase, N-terminal domain"/>
    <property type="match status" value="1"/>
</dbReference>
<evidence type="ECO:0000313" key="10">
    <source>
        <dbReference type="Proteomes" id="UP000199306"/>
    </source>
</evidence>
<evidence type="ECO:0000256" key="4">
    <source>
        <dbReference type="ARBA" id="ARBA00022825"/>
    </source>
</evidence>
<gene>
    <name evidence="9" type="ORF">SAMN04515674_107189</name>
</gene>
<evidence type="ECO:0000256" key="2">
    <source>
        <dbReference type="ARBA" id="ARBA00022670"/>
    </source>
</evidence>
<dbReference type="InterPro" id="IPR002470">
    <property type="entry name" value="Peptidase_S9A"/>
</dbReference>
<proteinExistence type="inferred from homology"/>
<dbReference type="InterPro" id="IPR029058">
    <property type="entry name" value="AB_hydrolase_fold"/>
</dbReference>
<dbReference type="GO" id="GO:0006508">
    <property type="term" value="P:proteolysis"/>
    <property type="evidence" value="ECO:0007669"/>
    <property type="project" value="UniProtKB-KW"/>
</dbReference>
<comment type="similarity">
    <text evidence="1">Belongs to the peptidase S9A family.</text>
</comment>
<evidence type="ECO:0000256" key="6">
    <source>
        <dbReference type="ARBA" id="ARBA00081187"/>
    </source>
</evidence>
<dbReference type="Pfam" id="PF00326">
    <property type="entry name" value="Peptidase_S9"/>
    <property type="match status" value="1"/>
</dbReference>
<dbReference type="GO" id="GO:0004252">
    <property type="term" value="F:serine-type endopeptidase activity"/>
    <property type="evidence" value="ECO:0007669"/>
    <property type="project" value="InterPro"/>
</dbReference>
<keyword evidence="3" id="KW-0378">Hydrolase</keyword>
<dbReference type="EMBL" id="FOXH01000007">
    <property type="protein sequence ID" value="SFP94706.1"/>
    <property type="molecule type" value="Genomic_DNA"/>
</dbReference>
<evidence type="ECO:0000259" key="7">
    <source>
        <dbReference type="Pfam" id="PF00326"/>
    </source>
</evidence>
<feature type="domain" description="Peptidase S9 prolyl oligopeptidase catalytic" evidence="7">
    <location>
        <begin position="504"/>
        <end position="719"/>
    </location>
</feature>
<evidence type="ECO:0000313" key="9">
    <source>
        <dbReference type="EMBL" id="SFP94706.1"/>
    </source>
</evidence>
<dbReference type="PANTHER" id="PTHR11757:SF19">
    <property type="entry name" value="PROLYL ENDOPEPTIDASE-LIKE"/>
    <property type="match status" value="1"/>
</dbReference>
<keyword evidence="4" id="KW-0720">Serine protease</keyword>
<dbReference type="PROSITE" id="PS51257">
    <property type="entry name" value="PROKAR_LIPOPROTEIN"/>
    <property type="match status" value="1"/>
</dbReference>
<dbReference type="InterPro" id="IPR001375">
    <property type="entry name" value="Peptidase_S9_cat"/>
</dbReference>
<protein>
    <recommendedName>
        <fullName evidence="6">Proline-specific endopeptidase</fullName>
    </recommendedName>
</protein>
<dbReference type="PRINTS" id="PR00862">
    <property type="entry name" value="PROLIGOPTASE"/>
</dbReference>
<dbReference type="SUPFAM" id="SSF50993">
    <property type="entry name" value="Peptidase/esterase 'gauge' domain"/>
    <property type="match status" value="1"/>
</dbReference>
<dbReference type="InterPro" id="IPR023302">
    <property type="entry name" value="Pept_S9A_N"/>
</dbReference>
<accession>A0A1I5UJA5</accession>
<dbReference type="RefSeq" id="WP_092017809.1">
    <property type="nucleotide sequence ID" value="NZ_FOXH01000007.1"/>
</dbReference>
<dbReference type="Gene3D" id="3.40.50.1820">
    <property type="entry name" value="alpha/beta hydrolase"/>
    <property type="match status" value="1"/>
</dbReference>